<evidence type="ECO:0000256" key="3">
    <source>
        <dbReference type="ARBA" id="ARBA00022884"/>
    </source>
</evidence>
<proteinExistence type="inferred from homology"/>
<evidence type="ECO:0000313" key="9">
    <source>
        <dbReference type="EMBL" id="ORW32181.1"/>
    </source>
</evidence>
<dbReference type="Gene3D" id="3.40.5.10">
    <property type="entry name" value="Ribosomal protein L9, N-terminal domain"/>
    <property type="match status" value="1"/>
</dbReference>
<keyword evidence="5 7" id="KW-0687">Ribonucleoprotein</keyword>
<dbReference type="Gene3D" id="3.10.430.100">
    <property type="entry name" value="Ribosomal protein L9, C-terminal domain"/>
    <property type="match status" value="1"/>
</dbReference>
<dbReference type="NCBIfam" id="TIGR00158">
    <property type="entry name" value="L9"/>
    <property type="match status" value="1"/>
</dbReference>
<dbReference type="GO" id="GO:0019843">
    <property type="term" value="F:rRNA binding"/>
    <property type="evidence" value="ECO:0007669"/>
    <property type="project" value="UniProtKB-UniRule"/>
</dbReference>
<dbReference type="Proteomes" id="UP000193285">
    <property type="component" value="Unassembled WGS sequence"/>
</dbReference>
<dbReference type="InterPro" id="IPR020069">
    <property type="entry name" value="Ribosomal_bL9_C"/>
</dbReference>
<comment type="caution">
    <text evidence="10">The sequence shown here is derived from an EMBL/GenBank/DDBJ whole genome shotgun (WGS) entry which is preliminary data.</text>
</comment>
<reference evidence="9" key="2">
    <citation type="submission" date="2016-01" db="EMBL/GenBank/DDBJ databases">
        <authorList>
            <person name="Ana R.F.D.C."/>
            <person name="Tarcisio F."/>
            <person name="Maria L.L."/>
            <person name="Monica P."/>
            <person name="Wana L.O.D.C."/>
            <person name="Elisabetta G."/>
            <person name="Jeann R.D.C.B."/>
            <person name="Veronica D.S."/>
            <person name="Karla V.B.L."/>
            <person name="Roberto B."/>
            <person name="Antonella G."/>
            <person name="Anna F."/>
            <person name="Alessandro M."/>
            <person name="Pamela F."/>
            <person name="Francesca D.L."/>
            <person name="Giulia F.S."/>
            <person name="Sara T."/>
            <person name="Fabio R."/>
            <person name="Olivier J."/>
            <person name="Nicola S."/>
            <person name="Enrico T."/>
        </authorList>
    </citation>
    <scope>NUCLEOTIDE SEQUENCE</scope>
    <source>
        <strain evidence="9">FI-07156</strain>
    </source>
</reference>
<evidence type="ECO:0000256" key="7">
    <source>
        <dbReference type="HAMAP-Rule" id="MF_00503"/>
    </source>
</evidence>
<dbReference type="FunFam" id="3.10.430.100:FF:000006">
    <property type="entry name" value="50S ribosomal protein L9"/>
    <property type="match status" value="1"/>
</dbReference>
<dbReference type="EMBL" id="LQPK01000008">
    <property type="protein sequence ID" value="ORW32181.1"/>
    <property type="molecule type" value="Genomic_DNA"/>
</dbReference>
<name>A0A1X2AN98_9MYCO</name>
<dbReference type="EMBL" id="LQPN01000009">
    <property type="protein sequence ID" value="ORW52854.1"/>
    <property type="molecule type" value="Genomic_DNA"/>
</dbReference>
<comment type="similarity">
    <text evidence="1 7">Belongs to the bacterial ribosomal protein bL9 family.</text>
</comment>
<dbReference type="SUPFAM" id="SSF55658">
    <property type="entry name" value="L9 N-domain-like"/>
    <property type="match status" value="1"/>
</dbReference>
<dbReference type="GO" id="GO:1990904">
    <property type="term" value="C:ribonucleoprotein complex"/>
    <property type="evidence" value="ECO:0007669"/>
    <property type="project" value="UniProtKB-KW"/>
</dbReference>
<dbReference type="Proteomes" id="UP000193801">
    <property type="component" value="Unassembled WGS sequence"/>
</dbReference>
<keyword evidence="4 7" id="KW-0689">Ribosomal protein</keyword>
<reference evidence="11 12" key="1">
    <citation type="journal article" date="2015" name="Emerg. Microbes Infect.">
        <title>Characterization of 17 strains belonging to the Mycobacterium simiae complex and description of Mycobacterium paraense sp. nov.</title>
        <authorList>
            <person name="Fusco da Costa A.R."/>
            <person name="Fedrizzi T."/>
            <person name="Lopes M.L."/>
            <person name="Pecorari M."/>
            <person name="Oliveira da Costa W.L."/>
            <person name="Giacobazzi E."/>
            <person name="da Costa Bahia J.R."/>
            <person name="De Sanctis V."/>
            <person name="Batista Lima K.V."/>
            <person name="Bertorelli R."/>
            <person name="Grottola A."/>
            <person name="Fabio A."/>
            <person name="Mariottini A."/>
            <person name="Ferretti P."/>
            <person name="Di Leva F."/>
            <person name="Fregni Serpini G."/>
            <person name="Tagliazucchi S."/>
            <person name="Rumpianesi F."/>
            <person name="Jousson O."/>
            <person name="Segata N."/>
            <person name="Tortoli E."/>
        </authorList>
    </citation>
    <scope>NUCLEOTIDE SEQUENCE [LARGE SCALE GENOMIC DNA]</scope>
    <source>
        <strain evidence="9 12">FI-07156</strain>
        <strain evidence="10 11">IEC33</strain>
    </source>
</reference>
<evidence type="ECO:0000313" key="12">
    <source>
        <dbReference type="Proteomes" id="UP000193801"/>
    </source>
</evidence>
<evidence type="ECO:0000256" key="4">
    <source>
        <dbReference type="ARBA" id="ARBA00022980"/>
    </source>
</evidence>
<dbReference type="GO" id="GO:0006412">
    <property type="term" value="P:translation"/>
    <property type="evidence" value="ECO:0007669"/>
    <property type="project" value="UniProtKB-UniRule"/>
</dbReference>
<dbReference type="GO" id="GO:0003735">
    <property type="term" value="F:structural constituent of ribosome"/>
    <property type="evidence" value="ECO:0007669"/>
    <property type="project" value="InterPro"/>
</dbReference>
<dbReference type="Pfam" id="PF01281">
    <property type="entry name" value="Ribosomal_L9_N"/>
    <property type="match status" value="1"/>
</dbReference>
<evidence type="ECO:0000256" key="1">
    <source>
        <dbReference type="ARBA" id="ARBA00010605"/>
    </source>
</evidence>
<evidence type="ECO:0000256" key="6">
    <source>
        <dbReference type="ARBA" id="ARBA00035292"/>
    </source>
</evidence>
<dbReference type="InterPro" id="IPR020594">
    <property type="entry name" value="Ribosomal_bL9_bac/chp"/>
</dbReference>
<dbReference type="InterPro" id="IPR009027">
    <property type="entry name" value="Ribosomal_bL9/RNase_H1_N"/>
</dbReference>
<evidence type="ECO:0000259" key="8">
    <source>
        <dbReference type="PROSITE" id="PS00651"/>
    </source>
</evidence>
<evidence type="ECO:0000313" key="11">
    <source>
        <dbReference type="Proteomes" id="UP000193285"/>
    </source>
</evidence>
<reference evidence="10" key="3">
    <citation type="submission" date="2016-01" db="EMBL/GenBank/DDBJ databases">
        <authorList>
            <person name="Oliw E.H."/>
        </authorList>
    </citation>
    <scope>NUCLEOTIDE SEQUENCE</scope>
    <source>
        <strain evidence="10">IEC33</strain>
    </source>
</reference>
<dbReference type="OrthoDB" id="9788336at2"/>
<organism evidence="10 11">
    <name type="scientific">Mycobacterium paraense</name>
    <dbReference type="NCBI Taxonomy" id="767916"/>
    <lineage>
        <taxon>Bacteria</taxon>
        <taxon>Bacillati</taxon>
        <taxon>Actinomycetota</taxon>
        <taxon>Actinomycetes</taxon>
        <taxon>Mycobacteriales</taxon>
        <taxon>Mycobacteriaceae</taxon>
        <taxon>Mycobacterium</taxon>
        <taxon>Mycobacterium simiae complex</taxon>
    </lineage>
</organism>
<dbReference type="GO" id="GO:0005840">
    <property type="term" value="C:ribosome"/>
    <property type="evidence" value="ECO:0007669"/>
    <property type="project" value="UniProtKB-KW"/>
</dbReference>
<gene>
    <name evidence="7" type="primary">rplI</name>
    <name evidence="10" type="ORF">AWB90_02055</name>
    <name evidence="9" type="ORF">AWB91_11990</name>
</gene>
<accession>A0A1X2AN98</accession>
<dbReference type="RefSeq" id="WP_085103451.1">
    <property type="nucleotide sequence ID" value="NZ_JACKVQ010000011.1"/>
</dbReference>
<dbReference type="InterPro" id="IPR020070">
    <property type="entry name" value="Ribosomal_bL9_N"/>
</dbReference>
<sequence length="153" mass="16165">MKLILTADVDHLGTVGDAVEVKDGYGRNFLLPRGLAILASRGAQKQADEIRRARETKMVRDLEHANEIKSAIDALGPVTLPVNAAGDSGKLFGSVTAGDIVAAIKKAGGPNLDKRTVRLPKAHIKAVGQHRVSVHLHPEVDVEVSVDVVASAN</sequence>
<dbReference type="PANTHER" id="PTHR21368">
    <property type="entry name" value="50S RIBOSOMAL PROTEIN L9"/>
    <property type="match status" value="1"/>
</dbReference>
<dbReference type="AlphaFoldDB" id="A0A1X2AN98"/>
<dbReference type="FunFam" id="3.40.5.10:FF:000003">
    <property type="entry name" value="50S ribosomal protein L9"/>
    <property type="match status" value="1"/>
</dbReference>
<keyword evidence="3 7" id="KW-0694">RNA-binding</keyword>
<dbReference type="InterPro" id="IPR000244">
    <property type="entry name" value="Ribosomal_bL9"/>
</dbReference>
<dbReference type="PROSITE" id="PS00651">
    <property type="entry name" value="RIBOSOMAL_L9"/>
    <property type="match status" value="1"/>
</dbReference>
<dbReference type="STRING" id="767916.AWB91_11990"/>
<keyword evidence="12" id="KW-1185">Reference proteome</keyword>
<dbReference type="InterPro" id="IPR036935">
    <property type="entry name" value="Ribosomal_bL9_N_sf"/>
</dbReference>
<dbReference type="InterPro" id="IPR036791">
    <property type="entry name" value="Ribosomal_bL9_C_sf"/>
</dbReference>
<keyword evidence="2 7" id="KW-0699">rRNA-binding</keyword>
<evidence type="ECO:0000256" key="5">
    <source>
        <dbReference type="ARBA" id="ARBA00023274"/>
    </source>
</evidence>
<dbReference type="HAMAP" id="MF_00503">
    <property type="entry name" value="Ribosomal_bL9"/>
    <property type="match status" value="1"/>
</dbReference>
<comment type="function">
    <text evidence="7">Binds to the 23S rRNA.</text>
</comment>
<evidence type="ECO:0000256" key="2">
    <source>
        <dbReference type="ARBA" id="ARBA00022730"/>
    </source>
</evidence>
<dbReference type="Pfam" id="PF03948">
    <property type="entry name" value="Ribosomal_L9_C"/>
    <property type="match status" value="1"/>
</dbReference>
<feature type="domain" description="Ribosomal protein L9" evidence="8">
    <location>
        <begin position="13"/>
        <end position="40"/>
    </location>
</feature>
<dbReference type="SUPFAM" id="SSF55653">
    <property type="entry name" value="Ribosomal protein L9 C-domain"/>
    <property type="match status" value="1"/>
</dbReference>
<evidence type="ECO:0000313" key="10">
    <source>
        <dbReference type="EMBL" id="ORW52854.1"/>
    </source>
</evidence>
<protein>
    <recommendedName>
        <fullName evidence="6 7">Large ribosomal subunit protein bL9</fullName>
    </recommendedName>
</protein>